<gene>
    <name evidence="1" type="ORF">QCA50_003903</name>
</gene>
<protein>
    <submittedName>
        <fullName evidence="1">Uncharacterized protein</fullName>
    </submittedName>
</protein>
<dbReference type="EMBL" id="JASBNA010000004">
    <property type="protein sequence ID" value="KAK7692278.1"/>
    <property type="molecule type" value="Genomic_DNA"/>
</dbReference>
<organism evidence="1 2">
    <name type="scientific">Cerrena zonata</name>
    <dbReference type="NCBI Taxonomy" id="2478898"/>
    <lineage>
        <taxon>Eukaryota</taxon>
        <taxon>Fungi</taxon>
        <taxon>Dikarya</taxon>
        <taxon>Basidiomycota</taxon>
        <taxon>Agaricomycotina</taxon>
        <taxon>Agaricomycetes</taxon>
        <taxon>Polyporales</taxon>
        <taxon>Cerrenaceae</taxon>
        <taxon>Cerrena</taxon>
    </lineage>
</organism>
<accession>A0AAW0GFG1</accession>
<comment type="caution">
    <text evidence="1">The sequence shown here is derived from an EMBL/GenBank/DDBJ whole genome shotgun (WGS) entry which is preliminary data.</text>
</comment>
<keyword evidence="2" id="KW-1185">Reference proteome</keyword>
<evidence type="ECO:0000313" key="2">
    <source>
        <dbReference type="Proteomes" id="UP001385951"/>
    </source>
</evidence>
<proteinExistence type="predicted"/>
<evidence type="ECO:0000313" key="1">
    <source>
        <dbReference type="EMBL" id="KAK7692278.1"/>
    </source>
</evidence>
<sequence length="108" mass="12571">MSLVYAYQLLWYNTKSLAFSVIPRDSSVEFVWTYTQDVNHLLDAMRESGPKKRSTITIDQRSKQYNIVFKLWWQQPPPDRVLPTRDDKNSKTDLLTMLDGLSTPLGTC</sequence>
<dbReference type="AlphaFoldDB" id="A0AAW0GFG1"/>
<dbReference type="Proteomes" id="UP001385951">
    <property type="component" value="Unassembled WGS sequence"/>
</dbReference>
<reference evidence="1 2" key="1">
    <citation type="submission" date="2022-09" db="EMBL/GenBank/DDBJ databases">
        <authorList>
            <person name="Palmer J.M."/>
        </authorList>
    </citation>
    <scope>NUCLEOTIDE SEQUENCE [LARGE SCALE GENOMIC DNA]</scope>
    <source>
        <strain evidence="1 2">DSM 7382</strain>
    </source>
</reference>
<name>A0AAW0GFG1_9APHY</name>